<keyword evidence="2" id="KW-1185">Reference proteome</keyword>
<sequence>MWSEVDMVRALSIVLLKKMIKKYSWAEVILDNLYIDEVTEELIKTIEWE</sequence>
<accession>U7VA63</accession>
<dbReference type="STRING" id="1319815.HMPREF0202_02069"/>
<dbReference type="Proteomes" id="UP000017081">
    <property type="component" value="Unassembled WGS sequence"/>
</dbReference>
<dbReference type="EMBL" id="AXZF01000089">
    <property type="protein sequence ID" value="ERT68034.1"/>
    <property type="molecule type" value="Genomic_DNA"/>
</dbReference>
<comment type="caution">
    <text evidence="1">The sequence shown here is derived from an EMBL/GenBank/DDBJ whole genome shotgun (WGS) entry which is preliminary data.</text>
</comment>
<name>U7VA63_9FUSO</name>
<evidence type="ECO:0000313" key="1">
    <source>
        <dbReference type="EMBL" id="ERT68034.1"/>
    </source>
</evidence>
<gene>
    <name evidence="1" type="ORF">HMPREF0202_02069</name>
</gene>
<organism evidence="1 2">
    <name type="scientific">Cetobacterium somerae ATCC BAA-474</name>
    <dbReference type="NCBI Taxonomy" id="1319815"/>
    <lineage>
        <taxon>Bacteria</taxon>
        <taxon>Fusobacteriati</taxon>
        <taxon>Fusobacteriota</taxon>
        <taxon>Fusobacteriia</taxon>
        <taxon>Fusobacteriales</taxon>
        <taxon>Fusobacteriaceae</taxon>
        <taxon>Cetobacterium</taxon>
    </lineage>
</organism>
<evidence type="ECO:0000313" key="2">
    <source>
        <dbReference type="Proteomes" id="UP000017081"/>
    </source>
</evidence>
<reference evidence="1 2" key="1">
    <citation type="submission" date="2013-08" db="EMBL/GenBank/DDBJ databases">
        <authorList>
            <person name="Weinstock G."/>
            <person name="Sodergren E."/>
            <person name="Wylie T."/>
            <person name="Fulton L."/>
            <person name="Fulton R."/>
            <person name="Fronick C."/>
            <person name="O'Laughlin M."/>
            <person name="Godfrey J."/>
            <person name="Miner T."/>
            <person name="Herter B."/>
            <person name="Appelbaum E."/>
            <person name="Cordes M."/>
            <person name="Lek S."/>
            <person name="Wollam A."/>
            <person name="Pepin K.H."/>
            <person name="Palsikar V.B."/>
            <person name="Mitreva M."/>
            <person name="Wilson R.K."/>
        </authorList>
    </citation>
    <scope>NUCLEOTIDE SEQUENCE [LARGE SCALE GENOMIC DNA]</scope>
    <source>
        <strain evidence="1 2">ATCC BAA-474</strain>
    </source>
</reference>
<dbReference type="HOGENOM" id="CLU_3133747_0_0_0"/>
<dbReference type="AlphaFoldDB" id="U7VA63"/>
<proteinExistence type="predicted"/>
<protein>
    <submittedName>
        <fullName evidence="1">Uncharacterized protein</fullName>
    </submittedName>
</protein>
<dbReference type="RefSeq" id="WP_023051602.1">
    <property type="nucleotide sequence ID" value="NZ_KI518066.1"/>
</dbReference>